<feature type="transmembrane region" description="Helical" evidence="7">
    <location>
        <begin position="12"/>
        <end position="31"/>
    </location>
</feature>
<dbReference type="InterPro" id="IPR029787">
    <property type="entry name" value="Nucleotide_cyclase"/>
</dbReference>
<sequence length="793" mass="90919">MFLCGFSYELMLPFSFFTLAQVIKTFIIFPIEKYWMTIEYTIILASLFFMIAFIGYTREKCSRLDFILHKDIEYKYQKGHEILGNLLPGFVKDRVKQGVRYIADYQSSVTVLFCDICDFDSICAMHSPNELLELLDRFFSLLDKLCDKHGLTKIETVNKTYMVCGGLKDSEENLHISLLSEHHAIRCIELALEIIEKIENVHLKNGDKLKVKIGVNTGPVIAGVVGEHKPQFSLVGDTVNTASRLCSTLNKHDSIQISDETFKNIGGKKYKIQENFVFMKGKGNTHTYIITSSGKRTVNRRFAFIEKYSDFTYQDKTLIEASQNEQDSIIDSKDHRRSSLINLNSSIDSPKMKLNEATMSTENTQNIDFIGPIQWLVCSFSESKITKEFRTDLITMKGRHLQLGMRIFSTIYCIISLLFIGTFIMQSEQKYGIVLTARVICLFLIIHNVIKFKANFTSSLHPWYIMCMMSLISFVSSVSILIVDENIFSALILEKMYIFTLTSHMSGLLFGHILGAFFMDLLTFVVIIKFSPYILSLKLSLSFKLLIFYTLELFCSLFLEMQERKRYNINKFAYREIKSTEKLLNQLIPSQVLKNLHHDICTTDRYFDVTVIYADICGFTAWSASKEPIEVISMLSKLFSNFDHLCVRHNVYKVHTIGDCYTILSFTDGDKRDIATECGNVVEIALDMIKMIMKVSKRQKINLNMRIGMHTGEVIAGITGTNIVRYDIYGPDVEIANKMESGGEPGRINVSEITKELIDVYLPGRFDFVFNKKITHKPTNREVGSYFLTAKNN</sequence>
<keyword evidence="3" id="KW-0547">Nucleotide-binding</keyword>
<dbReference type="InterPro" id="IPR050401">
    <property type="entry name" value="Cyclic_nucleotide_synthase"/>
</dbReference>
<feature type="domain" description="Guanylate cyclase" evidence="8">
    <location>
        <begin position="110"/>
        <end position="246"/>
    </location>
</feature>
<feature type="transmembrane region" description="Helical" evidence="7">
    <location>
        <begin position="37"/>
        <end position="56"/>
    </location>
</feature>
<dbReference type="PROSITE" id="PS50125">
    <property type="entry name" value="GUANYLATE_CYCLASE_2"/>
    <property type="match status" value="2"/>
</dbReference>
<proteinExistence type="predicted"/>
<dbReference type="Pfam" id="PF00211">
    <property type="entry name" value="Guanylate_cyc"/>
    <property type="match status" value="2"/>
</dbReference>
<dbReference type="PANTHER" id="PTHR11920:SF335">
    <property type="entry name" value="GUANYLATE CYCLASE"/>
    <property type="match status" value="1"/>
</dbReference>
<organism evidence="9 10">
    <name type="scientific">Stentor coeruleus</name>
    <dbReference type="NCBI Taxonomy" id="5963"/>
    <lineage>
        <taxon>Eukaryota</taxon>
        <taxon>Sar</taxon>
        <taxon>Alveolata</taxon>
        <taxon>Ciliophora</taxon>
        <taxon>Postciliodesmatophora</taxon>
        <taxon>Heterotrichea</taxon>
        <taxon>Heterotrichida</taxon>
        <taxon>Stentoridae</taxon>
        <taxon>Stentor</taxon>
    </lineage>
</organism>
<dbReference type="SMART" id="SM00044">
    <property type="entry name" value="CYCc"/>
    <property type="match status" value="2"/>
</dbReference>
<evidence type="ECO:0000256" key="6">
    <source>
        <dbReference type="ARBA" id="ARBA00023239"/>
    </source>
</evidence>
<feature type="domain" description="Guanylate cyclase" evidence="8">
    <location>
        <begin position="610"/>
        <end position="740"/>
    </location>
</feature>
<dbReference type="OrthoDB" id="354346at2759"/>
<feature type="transmembrane region" description="Helical" evidence="7">
    <location>
        <begin position="431"/>
        <end position="450"/>
    </location>
</feature>
<dbReference type="SUPFAM" id="SSF55073">
    <property type="entry name" value="Nucleotide cyclase"/>
    <property type="match status" value="2"/>
</dbReference>
<feature type="transmembrane region" description="Helical" evidence="7">
    <location>
        <begin position="539"/>
        <end position="559"/>
    </location>
</feature>
<keyword evidence="2 7" id="KW-0812">Transmembrane</keyword>
<dbReference type="GO" id="GO:0004016">
    <property type="term" value="F:adenylate cyclase activity"/>
    <property type="evidence" value="ECO:0007669"/>
    <property type="project" value="TreeGrafter"/>
</dbReference>
<gene>
    <name evidence="9" type="ORF">SteCoe_18733</name>
</gene>
<feature type="transmembrane region" description="Helical" evidence="7">
    <location>
        <begin position="403"/>
        <end position="425"/>
    </location>
</feature>
<name>A0A1R2BVR6_9CILI</name>
<evidence type="ECO:0000313" key="10">
    <source>
        <dbReference type="Proteomes" id="UP000187209"/>
    </source>
</evidence>
<evidence type="ECO:0000259" key="8">
    <source>
        <dbReference type="PROSITE" id="PS50125"/>
    </source>
</evidence>
<comment type="caution">
    <text evidence="9">The sequence shown here is derived from an EMBL/GenBank/DDBJ whole genome shotgun (WGS) entry which is preliminary data.</text>
</comment>
<evidence type="ECO:0000256" key="7">
    <source>
        <dbReference type="SAM" id="Phobius"/>
    </source>
</evidence>
<keyword evidence="5 7" id="KW-0472">Membrane</keyword>
<dbReference type="GO" id="GO:0001653">
    <property type="term" value="F:peptide receptor activity"/>
    <property type="evidence" value="ECO:0007669"/>
    <property type="project" value="TreeGrafter"/>
</dbReference>
<dbReference type="InterPro" id="IPR001054">
    <property type="entry name" value="A/G_cyclase"/>
</dbReference>
<dbReference type="Proteomes" id="UP000187209">
    <property type="component" value="Unassembled WGS sequence"/>
</dbReference>
<keyword evidence="6" id="KW-0456">Lyase</keyword>
<feature type="transmembrane region" description="Helical" evidence="7">
    <location>
        <begin position="462"/>
        <end position="483"/>
    </location>
</feature>
<dbReference type="GO" id="GO:0004383">
    <property type="term" value="F:guanylate cyclase activity"/>
    <property type="evidence" value="ECO:0007669"/>
    <property type="project" value="TreeGrafter"/>
</dbReference>
<dbReference type="AlphaFoldDB" id="A0A1R2BVR6"/>
<keyword evidence="4 7" id="KW-1133">Transmembrane helix</keyword>
<keyword evidence="10" id="KW-1185">Reference proteome</keyword>
<dbReference type="EMBL" id="MPUH01000402">
    <property type="protein sequence ID" value="OMJ80922.1"/>
    <property type="molecule type" value="Genomic_DNA"/>
</dbReference>
<dbReference type="Gene3D" id="3.30.70.1230">
    <property type="entry name" value="Nucleotide cyclase"/>
    <property type="match status" value="2"/>
</dbReference>
<dbReference type="PANTHER" id="PTHR11920">
    <property type="entry name" value="GUANYLYL CYCLASE"/>
    <property type="match status" value="1"/>
</dbReference>
<evidence type="ECO:0000256" key="5">
    <source>
        <dbReference type="ARBA" id="ARBA00023136"/>
    </source>
</evidence>
<comment type="subcellular location">
    <subcellularLocation>
        <location evidence="1">Membrane</location>
    </subcellularLocation>
</comment>
<evidence type="ECO:0000256" key="2">
    <source>
        <dbReference type="ARBA" id="ARBA00022692"/>
    </source>
</evidence>
<evidence type="ECO:0000256" key="3">
    <source>
        <dbReference type="ARBA" id="ARBA00022741"/>
    </source>
</evidence>
<evidence type="ECO:0000256" key="1">
    <source>
        <dbReference type="ARBA" id="ARBA00004370"/>
    </source>
</evidence>
<reference evidence="9 10" key="1">
    <citation type="submission" date="2016-11" db="EMBL/GenBank/DDBJ databases">
        <title>The macronuclear genome of Stentor coeruleus: a giant cell with tiny introns.</title>
        <authorList>
            <person name="Slabodnick M."/>
            <person name="Ruby J.G."/>
            <person name="Reiff S.B."/>
            <person name="Swart E.C."/>
            <person name="Gosai S."/>
            <person name="Prabakaran S."/>
            <person name="Witkowska E."/>
            <person name="Larue G.E."/>
            <person name="Fisher S."/>
            <person name="Freeman R.M."/>
            <person name="Gunawardena J."/>
            <person name="Chu W."/>
            <person name="Stover N.A."/>
            <person name="Gregory B.D."/>
            <person name="Nowacki M."/>
            <person name="Derisi J."/>
            <person name="Roy S.W."/>
            <person name="Marshall W.F."/>
            <person name="Sood P."/>
        </authorList>
    </citation>
    <scope>NUCLEOTIDE SEQUENCE [LARGE SCALE GENOMIC DNA]</scope>
    <source>
        <strain evidence="9">WM001</strain>
    </source>
</reference>
<protein>
    <recommendedName>
        <fullName evidence="8">Guanylate cyclase domain-containing protein</fullName>
    </recommendedName>
</protein>
<evidence type="ECO:0000313" key="9">
    <source>
        <dbReference type="EMBL" id="OMJ80922.1"/>
    </source>
</evidence>
<dbReference type="GO" id="GO:0035556">
    <property type="term" value="P:intracellular signal transduction"/>
    <property type="evidence" value="ECO:0007669"/>
    <property type="project" value="InterPro"/>
</dbReference>
<dbReference type="GO" id="GO:0000166">
    <property type="term" value="F:nucleotide binding"/>
    <property type="evidence" value="ECO:0007669"/>
    <property type="project" value="UniProtKB-KW"/>
</dbReference>
<feature type="transmembrane region" description="Helical" evidence="7">
    <location>
        <begin position="503"/>
        <end position="527"/>
    </location>
</feature>
<evidence type="ECO:0000256" key="4">
    <source>
        <dbReference type="ARBA" id="ARBA00022989"/>
    </source>
</evidence>
<dbReference type="CDD" id="cd07302">
    <property type="entry name" value="CHD"/>
    <property type="match status" value="2"/>
</dbReference>
<dbReference type="GO" id="GO:0007168">
    <property type="term" value="P:receptor guanylyl cyclase signaling pathway"/>
    <property type="evidence" value="ECO:0007669"/>
    <property type="project" value="TreeGrafter"/>
</dbReference>
<dbReference type="GO" id="GO:0005886">
    <property type="term" value="C:plasma membrane"/>
    <property type="evidence" value="ECO:0007669"/>
    <property type="project" value="TreeGrafter"/>
</dbReference>
<accession>A0A1R2BVR6</accession>